<keyword evidence="1" id="KW-0472">Membrane</keyword>
<feature type="transmembrane region" description="Helical" evidence="1">
    <location>
        <begin position="37"/>
        <end position="56"/>
    </location>
</feature>
<keyword evidence="3" id="KW-1185">Reference proteome</keyword>
<evidence type="ECO:0000313" key="3">
    <source>
        <dbReference type="Proteomes" id="UP001336314"/>
    </source>
</evidence>
<organism evidence="2 3">
    <name type="scientific">Alkalimonas cellulosilytica</name>
    <dbReference type="NCBI Taxonomy" id="3058395"/>
    <lineage>
        <taxon>Bacteria</taxon>
        <taxon>Pseudomonadati</taxon>
        <taxon>Pseudomonadota</taxon>
        <taxon>Gammaproteobacteria</taxon>
        <taxon>Alkalimonas</taxon>
    </lineage>
</organism>
<proteinExistence type="predicted"/>
<feature type="transmembrane region" description="Helical" evidence="1">
    <location>
        <begin position="91"/>
        <end position="112"/>
    </location>
</feature>
<sequence>MTKNKLTLGQFALKENWQVLQLLALIPSLAGLQSDDYLILLCSVSVIALTVTVVMVHRLKIPDISIEAAKHAAALIVAVHFYALAKTSGDGLNWPFLTATLLVLLAFARLLYKDFKEFTTHEQ</sequence>
<evidence type="ECO:0000313" key="2">
    <source>
        <dbReference type="EMBL" id="MEE2003016.1"/>
    </source>
</evidence>
<dbReference type="RefSeq" id="WP_330130064.1">
    <property type="nucleotide sequence ID" value="NZ_JAUHLI010000020.1"/>
</dbReference>
<evidence type="ECO:0000256" key="1">
    <source>
        <dbReference type="SAM" id="Phobius"/>
    </source>
</evidence>
<keyword evidence="1" id="KW-0812">Transmembrane</keyword>
<name>A0ABU7J8Z2_9GAMM</name>
<reference evidence="2 3" key="1">
    <citation type="submission" date="2023-07" db="EMBL/GenBank/DDBJ databases">
        <title>Alkalimonas sp., MEB108 novel, alkaliphilic bacterium isolated from Lonar Lake, India.</title>
        <authorList>
            <person name="Joshi A."/>
            <person name="Thite S."/>
        </authorList>
    </citation>
    <scope>NUCLEOTIDE SEQUENCE [LARGE SCALE GENOMIC DNA]</scope>
    <source>
        <strain evidence="2 3">MEB108</strain>
    </source>
</reference>
<dbReference type="Proteomes" id="UP001336314">
    <property type="component" value="Unassembled WGS sequence"/>
</dbReference>
<gene>
    <name evidence="2" type="ORF">QWY20_16275</name>
</gene>
<comment type="caution">
    <text evidence="2">The sequence shown here is derived from an EMBL/GenBank/DDBJ whole genome shotgun (WGS) entry which is preliminary data.</text>
</comment>
<dbReference type="EMBL" id="JAUHLI010000020">
    <property type="protein sequence ID" value="MEE2003016.1"/>
    <property type="molecule type" value="Genomic_DNA"/>
</dbReference>
<feature type="transmembrane region" description="Helical" evidence="1">
    <location>
        <begin position="68"/>
        <end position="85"/>
    </location>
</feature>
<protein>
    <submittedName>
        <fullName evidence="2">Uncharacterized protein</fullName>
    </submittedName>
</protein>
<accession>A0ABU7J8Z2</accession>
<keyword evidence="1" id="KW-1133">Transmembrane helix</keyword>